<dbReference type="RefSeq" id="WP_131001858.1">
    <property type="nucleotide sequence ID" value="NZ_JBHSZR010000005.1"/>
</dbReference>
<reference evidence="2 3" key="1">
    <citation type="submission" date="2019-02" db="EMBL/GenBank/DDBJ databases">
        <title>Hansschlegelia quercus sp. nov., a novel methylotrophic bacterium from buds of oak (Quercus robur L.).</title>
        <authorList>
            <person name="Agafonova N.V."/>
            <person name="Kaparullina E.N."/>
            <person name="Grouzdev D.S."/>
            <person name="Doronina N.V."/>
        </authorList>
    </citation>
    <scope>NUCLEOTIDE SEQUENCE [LARGE SCALE GENOMIC DNA]</scope>
    <source>
        <strain evidence="2 3">Dub</strain>
    </source>
</reference>
<dbReference type="Proteomes" id="UP000291613">
    <property type="component" value="Unassembled WGS sequence"/>
</dbReference>
<comment type="caution">
    <text evidence="2">The sequence shown here is derived from an EMBL/GenBank/DDBJ whole genome shotgun (WGS) entry which is preliminary data.</text>
</comment>
<accession>A0A4Q9GNC9</accession>
<feature type="signal peptide" evidence="1">
    <location>
        <begin position="1"/>
        <end position="26"/>
    </location>
</feature>
<feature type="chain" id="PRO_5020849730" description="DUF748 domain-containing protein" evidence="1">
    <location>
        <begin position="27"/>
        <end position="664"/>
    </location>
</feature>
<dbReference type="OrthoDB" id="8429440at2"/>
<evidence type="ECO:0000313" key="3">
    <source>
        <dbReference type="Proteomes" id="UP000291613"/>
    </source>
</evidence>
<gene>
    <name evidence="2" type="ORF">EYR15_05320</name>
</gene>
<evidence type="ECO:0008006" key="4">
    <source>
        <dbReference type="Google" id="ProtNLM"/>
    </source>
</evidence>
<name>A0A4Q9GNC9_9HYPH</name>
<sequence length="664" mass="71127">MRIRLRTIIASVAALAALAAISVASAPTVAQYVAEREVDKTLGRIRRLSTAVADRGEVSVDIGARSVTVHDISIDPPGGRSRIQIGSLTIVRPWQVDDNLTAERVVAEHIRVESTLGETIIPRFEARDYSGLSRGLVATPGIGSSARSQAEIIASISSAEASAPSIEITETRTKITRTFKDVTISRISNGVLDTMMIGSASVTAPNLKPGRAVRTEGLTLTGSKLVAKSLSLPTLWRFYAGDGAGDREVLLRSLAIDELTIRAGMRPDGAWRASAKGAFAEDFRLRALGFPFAVIDDVIAKLDSDEPATPADNRQRIAVVVDAARAFSFASIGAREITIESRGADGARRSGRADSFALEGYADARLERIRADGVRYAPDDASDIAARSFELERFDASRIAEYGARVGRNEVMLQTRPTTEEIIRTAPRIAQISLTGADAKNAVGALEVAKADIVLDAPLDDVPQKVTARFSNLNATGAADTSFRRLLEAAALDRLEGSGMASLSFDLTRRELALDALKVKFEGVGAVHAKGAFGEVDPTLAMSAGAAMFEKFSSIVLEPFRFTIENDGGFETLLKRAAARAGQPEDQFRAALAERTQEEFARLFGPPAVQSAAALAGFIREPRSIVVSVDPRDAEVRLIDFLQSLNLGPAGIAQTIDVRVFNRR</sequence>
<keyword evidence="1" id="KW-0732">Signal</keyword>
<proteinExistence type="predicted"/>
<keyword evidence="3" id="KW-1185">Reference proteome</keyword>
<dbReference type="EMBL" id="SIUB01000002">
    <property type="protein sequence ID" value="TBN54264.1"/>
    <property type="molecule type" value="Genomic_DNA"/>
</dbReference>
<organism evidence="2 3">
    <name type="scientific">Hansschlegelia quercus</name>
    <dbReference type="NCBI Taxonomy" id="2528245"/>
    <lineage>
        <taxon>Bacteria</taxon>
        <taxon>Pseudomonadati</taxon>
        <taxon>Pseudomonadota</taxon>
        <taxon>Alphaproteobacteria</taxon>
        <taxon>Hyphomicrobiales</taxon>
        <taxon>Methylopilaceae</taxon>
        <taxon>Hansschlegelia</taxon>
    </lineage>
</organism>
<protein>
    <recommendedName>
        <fullName evidence="4">DUF748 domain-containing protein</fullName>
    </recommendedName>
</protein>
<dbReference type="AlphaFoldDB" id="A0A4Q9GNC9"/>
<evidence type="ECO:0000256" key="1">
    <source>
        <dbReference type="SAM" id="SignalP"/>
    </source>
</evidence>
<evidence type="ECO:0000313" key="2">
    <source>
        <dbReference type="EMBL" id="TBN54264.1"/>
    </source>
</evidence>